<keyword evidence="6" id="KW-0175">Coiled coil</keyword>
<organism evidence="9 10">
    <name type="scientific">Algoriphagus jejuensis</name>
    <dbReference type="NCBI Taxonomy" id="419934"/>
    <lineage>
        <taxon>Bacteria</taxon>
        <taxon>Pseudomonadati</taxon>
        <taxon>Bacteroidota</taxon>
        <taxon>Cytophagia</taxon>
        <taxon>Cytophagales</taxon>
        <taxon>Cyclobacteriaceae</taxon>
        <taxon>Algoriphagus</taxon>
    </lineage>
</organism>
<keyword evidence="5" id="KW-0418">Kinase</keyword>
<keyword evidence="10" id="KW-1185">Reference proteome</keyword>
<dbReference type="InterPro" id="IPR004358">
    <property type="entry name" value="Sig_transdc_His_kin-like_C"/>
</dbReference>
<protein>
    <recommendedName>
        <fullName evidence="2">histidine kinase</fullName>
        <ecNumber evidence="2">2.7.13.3</ecNumber>
    </recommendedName>
</protein>
<evidence type="ECO:0000256" key="1">
    <source>
        <dbReference type="ARBA" id="ARBA00000085"/>
    </source>
</evidence>
<proteinExistence type="predicted"/>
<dbReference type="SUPFAM" id="SSF55785">
    <property type="entry name" value="PYP-like sensor domain (PAS domain)"/>
    <property type="match status" value="1"/>
</dbReference>
<dbReference type="EMBL" id="BAAAFI010000013">
    <property type="protein sequence ID" value="GAA0879455.1"/>
    <property type="molecule type" value="Genomic_DNA"/>
</dbReference>
<dbReference type="PANTHER" id="PTHR43304">
    <property type="entry name" value="PHYTOCHROME-LIKE PROTEIN CPH1"/>
    <property type="match status" value="1"/>
</dbReference>
<dbReference type="Pfam" id="PF02518">
    <property type="entry name" value="HATPase_c"/>
    <property type="match status" value="1"/>
</dbReference>
<reference evidence="9 10" key="1">
    <citation type="journal article" date="2019" name="Int. J. Syst. Evol. Microbiol.">
        <title>The Global Catalogue of Microorganisms (GCM) 10K type strain sequencing project: providing services to taxonomists for standard genome sequencing and annotation.</title>
        <authorList>
            <consortium name="The Broad Institute Genomics Platform"/>
            <consortium name="The Broad Institute Genome Sequencing Center for Infectious Disease"/>
            <person name="Wu L."/>
            <person name="Ma J."/>
        </authorList>
    </citation>
    <scope>NUCLEOTIDE SEQUENCE [LARGE SCALE GENOMIC DNA]</scope>
    <source>
        <strain evidence="9 10">JCM 16112</strain>
    </source>
</reference>
<dbReference type="InterPro" id="IPR052162">
    <property type="entry name" value="Sensor_kinase/Photoreceptor"/>
</dbReference>
<dbReference type="SUPFAM" id="SSF55874">
    <property type="entry name" value="ATPase domain of HSP90 chaperone/DNA topoisomerase II/histidine kinase"/>
    <property type="match status" value="1"/>
</dbReference>
<name>A0ABN1N0W8_9BACT</name>
<dbReference type="Gene3D" id="3.30.565.10">
    <property type="entry name" value="Histidine kinase-like ATPase, C-terminal domain"/>
    <property type="match status" value="1"/>
</dbReference>
<evidence type="ECO:0000256" key="2">
    <source>
        <dbReference type="ARBA" id="ARBA00012438"/>
    </source>
</evidence>
<dbReference type="InterPro" id="IPR003594">
    <property type="entry name" value="HATPase_dom"/>
</dbReference>
<dbReference type="Gene3D" id="3.30.450.20">
    <property type="entry name" value="PAS domain"/>
    <property type="match status" value="1"/>
</dbReference>
<evidence type="ECO:0000313" key="10">
    <source>
        <dbReference type="Proteomes" id="UP001500469"/>
    </source>
</evidence>
<dbReference type="PANTHER" id="PTHR43304:SF1">
    <property type="entry name" value="PAC DOMAIN-CONTAINING PROTEIN"/>
    <property type="match status" value="1"/>
</dbReference>
<dbReference type="PROSITE" id="PS50112">
    <property type="entry name" value="PAS"/>
    <property type="match status" value="1"/>
</dbReference>
<dbReference type="NCBIfam" id="TIGR00229">
    <property type="entry name" value="sensory_box"/>
    <property type="match status" value="1"/>
</dbReference>
<dbReference type="PROSITE" id="PS50109">
    <property type="entry name" value="HIS_KIN"/>
    <property type="match status" value="1"/>
</dbReference>
<evidence type="ECO:0000259" key="8">
    <source>
        <dbReference type="PROSITE" id="PS50112"/>
    </source>
</evidence>
<comment type="caution">
    <text evidence="9">The sequence shown here is derived from an EMBL/GenBank/DDBJ whole genome shotgun (WGS) entry which is preliminary data.</text>
</comment>
<dbReference type="EC" id="2.7.13.3" evidence="2"/>
<dbReference type="SMART" id="SM00387">
    <property type="entry name" value="HATPase_c"/>
    <property type="match status" value="1"/>
</dbReference>
<dbReference type="InterPro" id="IPR035965">
    <property type="entry name" value="PAS-like_dom_sf"/>
</dbReference>
<dbReference type="Proteomes" id="UP001500469">
    <property type="component" value="Unassembled WGS sequence"/>
</dbReference>
<evidence type="ECO:0000256" key="3">
    <source>
        <dbReference type="ARBA" id="ARBA00022553"/>
    </source>
</evidence>
<evidence type="ECO:0000256" key="4">
    <source>
        <dbReference type="ARBA" id="ARBA00022679"/>
    </source>
</evidence>
<sequence>MHDFYQNNPCVCFSSSSEGVIIEANQTLCKFLGYSREELIGQKAERIFSLATRIFQQTHFYPLLQLKGHAEEIYITLKTKSSEDVAVLINAVRTDVGEGYHLHYAGIPIKERKKYEDELVAAKNAAEKALTENTALKAAKDDLAKQSTMLDNQVTLANIQNQELRQINHLVTHTLQEPVRKLMYFSSAFTENGSQKDVLRIRKIAEDMQAKLKGLQQYVWLSNEQLTLEEVNILELVKAEETKIRFENPDLDLSIESNEIPIIEACKAQVGVLIREILANAVQFRQPGNAVQVTIYSSIVSLNQFRQMSEQYKYTPYLKLTIQDFGIGFNDKYQEQAFEFFRKLHSGEGQGVGLSFCKKIMENHKGTISLESQPDRGTNVILYLPIKQEKSYIHALNTENSTQ</sequence>
<accession>A0ABN1N0W8</accession>
<feature type="domain" description="Histidine kinase" evidence="7">
    <location>
        <begin position="170"/>
        <end position="388"/>
    </location>
</feature>
<dbReference type="PRINTS" id="PR00344">
    <property type="entry name" value="BCTRLSENSOR"/>
</dbReference>
<feature type="domain" description="PAS" evidence="8">
    <location>
        <begin position="13"/>
        <end position="42"/>
    </location>
</feature>
<comment type="catalytic activity">
    <reaction evidence="1">
        <text>ATP + protein L-histidine = ADP + protein N-phospho-L-histidine.</text>
        <dbReference type="EC" id="2.7.13.3"/>
    </reaction>
</comment>
<dbReference type="RefSeq" id="WP_343851880.1">
    <property type="nucleotide sequence ID" value="NZ_BAAAFI010000013.1"/>
</dbReference>
<gene>
    <name evidence="9" type="ORF">GCM10009119_24230</name>
</gene>
<evidence type="ECO:0000256" key="5">
    <source>
        <dbReference type="ARBA" id="ARBA00022777"/>
    </source>
</evidence>
<evidence type="ECO:0000259" key="7">
    <source>
        <dbReference type="PROSITE" id="PS50109"/>
    </source>
</evidence>
<keyword evidence="4" id="KW-0808">Transferase</keyword>
<evidence type="ECO:0000256" key="6">
    <source>
        <dbReference type="SAM" id="Coils"/>
    </source>
</evidence>
<dbReference type="Pfam" id="PF13426">
    <property type="entry name" value="PAS_9"/>
    <property type="match status" value="1"/>
</dbReference>
<dbReference type="InterPro" id="IPR005467">
    <property type="entry name" value="His_kinase_dom"/>
</dbReference>
<dbReference type="CDD" id="cd00130">
    <property type="entry name" value="PAS"/>
    <property type="match status" value="1"/>
</dbReference>
<keyword evidence="3" id="KW-0597">Phosphoprotein</keyword>
<dbReference type="InterPro" id="IPR036890">
    <property type="entry name" value="HATPase_C_sf"/>
</dbReference>
<feature type="coiled-coil region" evidence="6">
    <location>
        <begin position="112"/>
        <end position="146"/>
    </location>
</feature>
<dbReference type="InterPro" id="IPR000014">
    <property type="entry name" value="PAS"/>
</dbReference>
<evidence type="ECO:0000313" key="9">
    <source>
        <dbReference type="EMBL" id="GAA0879455.1"/>
    </source>
</evidence>